<dbReference type="EMBL" id="LCPB01000004">
    <property type="protein sequence ID" value="KKU90287.1"/>
    <property type="molecule type" value="Genomic_DNA"/>
</dbReference>
<dbReference type="SMART" id="SM00091">
    <property type="entry name" value="PAS"/>
    <property type="match status" value="4"/>
</dbReference>
<dbReference type="SUPFAM" id="SSF55785">
    <property type="entry name" value="PYP-like sensor domain (PAS domain)"/>
    <property type="match status" value="5"/>
</dbReference>
<dbReference type="PROSITE" id="PS50112">
    <property type="entry name" value="PAS"/>
    <property type="match status" value="4"/>
</dbReference>
<gene>
    <name evidence="3" type="ORF">UY19_C0004G0001</name>
</gene>
<dbReference type="SUPFAM" id="SSF55781">
    <property type="entry name" value="GAF domain-like"/>
    <property type="match status" value="1"/>
</dbReference>
<feature type="domain" description="PAS" evidence="1">
    <location>
        <begin position="324"/>
        <end position="394"/>
    </location>
</feature>
<evidence type="ECO:0000259" key="1">
    <source>
        <dbReference type="PROSITE" id="PS50112"/>
    </source>
</evidence>
<dbReference type="PROSITE" id="PS50113">
    <property type="entry name" value="PAC"/>
    <property type="match status" value="2"/>
</dbReference>
<dbReference type="InterPro" id="IPR003018">
    <property type="entry name" value="GAF"/>
</dbReference>
<name>A0A0G1U853_9BACT</name>
<dbReference type="CDD" id="cd00130">
    <property type="entry name" value="PAS"/>
    <property type="match status" value="2"/>
</dbReference>
<comment type="caution">
    <text evidence="3">The sequence shown here is derived from an EMBL/GenBank/DDBJ whole genome shotgun (WGS) entry which is preliminary data.</text>
</comment>
<dbReference type="InterPro" id="IPR029016">
    <property type="entry name" value="GAF-like_dom_sf"/>
</dbReference>
<dbReference type="GO" id="GO:0016301">
    <property type="term" value="F:kinase activity"/>
    <property type="evidence" value="ECO:0007669"/>
    <property type="project" value="UniProtKB-KW"/>
</dbReference>
<accession>A0A0G1U853</accession>
<dbReference type="InterPro" id="IPR001610">
    <property type="entry name" value="PAC"/>
</dbReference>
<dbReference type="AlphaFoldDB" id="A0A0G1U853"/>
<protein>
    <submittedName>
        <fullName evidence="3">Sensory transduction histidine kinase</fullName>
    </submittedName>
</protein>
<organism evidence="3 4">
    <name type="scientific">Candidatus Wolfebacteria bacterium GW2011_GWA2_47_9b</name>
    <dbReference type="NCBI Taxonomy" id="1619005"/>
    <lineage>
        <taxon>Bacteria</taxon>
        <taxon>Candidatus Wolfeibacteriota</taxon>
    </lineage>
</organism>
<dbReference type="Pfam" id="PF01590">
    <property type="entry name" value="GAF"/>
    <property type="match status" value="1"/>
</dbReference>
<dbReference type="Gene3D" id="3.30.450.20">
    <property type="entry name" value="PAS domain"/>
    <property type="match status" value="5"/>
</dbReference>
<feature type="domain" description="PAS" evidence="1">
    <location>
        <begin position="704"/>
        <end position="782"/>
    </location>
</feature>
<dbReference type="NCBIfam" id="TIGR00229">
    <property type="entry name" value="sensory_box"/>
    <property type="match status" value="4"/>
</dbReference>
<dbReference type="Gene3D" id="3.30.450.40">
    <property type="match status" value="1"/>
</dbReference>
<evidence type="ECO:0000259" key="2">
    <source>
        <dbReference type="PROSITE" id="PS50113"/>
    </source>
</evidence>
<dbReference type="InterPro" id="IPR035965">
    <property type="entry name" value="PAS-like_dom_sf"/>
</dbReference>
<evidence type="ECO:0000313" key="3">
    <source>
        <dbReference type="EMBL" id="KKU90287.1"/>
    </source>
</evidence>
<keyword evidence="3" id="KW-0418">Kinase</keyword>
<feature type="domain" description="PAS" evidence="1">
    <location>
        <begin position="597"/>
        <end position="631"/>
    </location>
</feature>
<evidence type="ECO:0000313" key="4">
    <source>
        <dbReference type="Proteomes" id="UP000033882"/>
    </source>
</evidence>
<feature type="domain" description="PAS" evidence="1">
    <location>
        <begin position="449"/>
        <end position="527"/>
    </location>
</feature>
<dbReference type="PANTHER" id="PTHR44757">
    <property type="entry name" value="DIGUANYLATE CYCLASE DGCP"/>
    <property type="match status" value="1"/>
</dbReference>
<dbReference type="InterPro" id="IPR000014">
    <property type="entry name" value="PAS"/>
</dbReference>
<dbReference type="InterPro" id="IPR013656">
    <property type="entry name" value="PAS_4"/>
</dbReference>
<dbReference type="InterPro" id="IPR052155">
    <property type="entry name" value="Biofilm_reg_signaling"/>
</dbReference>
<feature type="non-terminal residue" evidence="3">
    <location>
        <position position="797"/>
    </location>
</feature>
<dbReference type="Proteomes" id="UP000033882">
    <property type="component" value="Unassembled WGS sequence"/>
</dbReference>
<dbReference type="PANTHER" id="PTHR44757:SF2">
    <property type="entry name" value="BIOFILM ARCHITECTURE MAINTENANCE PROTEIN MBAA"/>
    <property type="match status" value="1"/>
</dbReference>
<keyword evidence="3" id="KW-0808">Transferase</keyword>
<feature type="domain" description="PAC" evidence="2">
    <location>
        <begin position="522"/>
        <end position="574"/>
    </location>
</feature>
<dbReference type="Pfam" id="PF13188">
    <property type="entry name" value="PAS_8"/>
    <property type="match status" value="1"/>
</dbReference>
<reference evidence="3 4" key="1">
    <citation type="journal article" date="2015" name="Nature">
        <title>rRNA introns, odd ribosomes, and small enigmatic genomes across a large radiation of phyla.</title>
        <authorList>
            <person name="Brown C.T."/>
            <person name="Hug L.A."/>
            <person name="Thomas B.C."/>
            <person name="Sharon I."/>
            <person name="Castelle C.J."/>
            <person name="Singh A."/>
            <person name="Wilkins M.J."/>
            <person name="Williams K.H."/>
            <person name="Banfield J.F."/>
        </authorList>
    </citation>
    <scope>NUCLEOTIDE SEQUENCE [LARGE SCALE GENOMIC DNA]</scope>
</reference>
<dbReference type="InterPro" id="IPR000700">
    <property type="entry name" value="PAS-assoc_C"/>
</dbReference>
<proteinExistence type="predicted"/>
<feature type="domain" description="PAC" evidence="2">
    <location>
        <begin position="396"/>
        <end position="448"/>
    </location>
</feature>
<dbReference type="Pfam" id="PF08448">
    <property type="entry name" value="PAS_4"/>
    <property type="match status" value="3"/>
</dbReference>
<sequence length="797" mass="90649">MDNQIQKDESDQHQMIQKQEAIRLGFFESMDQVNRAIQGASDLEQMLGGVLEKVFSIFNCDRAWLLYPCDPDAASFRVPMEVTRPEYPGAKILNVDVPMNPDVAQNMREALVSPEPVVYIAGTDRPINKVTAEQFGVQSQIFTPVYPKEGKPWIFGMHQCSFPRVWTEEEQQLFQEISRRLADGLTSLLAYRDIQEKERYFRALFYNMLTGLAHCEMIFNDQGAPVDFRYLDVNPVFEKLTGLKDVVGKLVSEVIPGIKESDPKLFEIYGRVASGGEPEQFEIYLEALKIWFSISVFSMQKGFFTAVFDNITEQKNRELQLSKAMNELKNVVDALPSIIYVLDTKSNLIKWNRRAEIATGYSANELKQKLSLELIADHDQPSFIGAINDAYDKEYVEVDAHLVRKDGSKLPYRWSAAPMRDAHGADIGIIGIGWDLTDQIKSAAKIAAYQEQQRVILDSVPDIIWMKDVNGVYLSVNEAYLSRIGKQREEIIGKTDLDLWPKEFADKYRADDKKVTESGLQKRMEETAPDLNGNIIWVETIKIPVYDDAGLLRGIAGVARDITEQKQIREALEKQELINTVVSNNLPIGYAINTISDGKAIFINKKFEEIYGWPRETLTSVDAFFEHVYPNPEFRKKIKEQVTIDIMSGDPVRMVWEKLPIVRQSGETAYITARNIPLTEYDLMVSTVLDVTHQVKVEKALRESEGLQRSILNTMPELVFVKDTEGRYITANKAWLAFVHKELDEIIGKTDPAIFPKEYADTYRADDEAVIKTGSTKRIEEASVDGAGVMAWFETTK</sequence>
<dbReference type="SMART" id="SM00086">
    <property type="entry name" value="PAC"/>
    <property type="match status" value="2"/>
</dbReference>